<dbReference type="GO" id="GO:0016020">
    <property type="term" value="C:membrane"/>
    <property type="evidence" value="ECO:0007669"/>
    <property type="project" value="UniProtKB-SubCell"/>
</dbReference>
<dbReference type="Pfam" id="PF10502">
    <property type="entry name" value="Peptidase_S26"/>
    <property type="match status" value="1"/>
</dbReference>
<evidence type="ECO:0000313" key="12">
    <source>
        <dbReference type="Proteomes" id="UP000009374"/>
    </source>
</evidence>
<evidence type="ECO:0000256" key="6">
    <source>
        <dbReference type="ARBA" id="ARBA00022801"/>
    </source>
</evidence>
<dbReference type="PRINTS" id="PR00727">
    <property type="entry name" value="LEADERPTASE"/>
</dbReference>
<dbReference type="GO" id="GO:0006465">
    <property type="term" value="P:signal peptide processing"/>
    <property type="evidence" value="ECO:0007669"/>
    <property type="project" value="InterPro"/>
</dbReference>
<name>C6I0S3_9BACT</name>
<dbReference type="InterPro" id="IPR019757">
    <property type="entry name" value="Pept_S26A_signal_pept_1_Lys-AS"/>
</dbReference>
<keyword evidence="6 8" id="KW-0378">Hydrolase</keyword>
<proteinExistence type="inferred from homology"/>
<accession>C6I0S3</accession>
<reference evidence="11 12" key="1">
    <citation type="journal article" date="2009" name="Appl. Environ. Microbiol.">
        <title>Community genomic and proteomic analyses of chemoautotrophic iron-oxidizing "Leptospirillum rubarum" (Group II) and "Leptospirillum ferrodiazotrophum" (Group III) bacteria in acid mine drainage biofilms.</title>
        <authorList>
            <person name="Goltsman D.S."/>
            <person name="Denef V.J."/>
            <person name="Singer S.W."/>
            <person name="VerBerkmoes N.C."/>
            <person name="Lefsrud M."/>
            <person name="Mueller R.S."/>
            <person name="Dick G.J."/>
            <person name="Sun C.L."/>
            <person name="Wheeler K.E."/>
            <person name="Zemla A."/>
            <person name="Baker B.J."/>
            <person name="Hauser L."/>
            <person name="Land M."/>
            <person name="Shah M.B."/>
            <person name="Thelen M.P."/>
            <person name="Hettich R.L."/>
            <person name="Banfield J.F."/>
        </authorList>
    </citation>
    <scope>NUCLEOTIDE SEQUENCE [LARGE SCALE GENOMIC DNA]</scope>
</reference>
<evidence type="ECO:0000259" key="10">
    <source>
        <dbReference type="Pfam" id="PF10502"/>
    </source>
</evidence>
<dbReference type="MEROPS" id="S26.025"/>
<dbReference type="Proteomes" id="UP000009374">
    <property type="component" value="Unassembled WGS sequence"/>
</dbReference>
<comment type="catalytic activity">
    <reaction evidence="1 8">
        <text>Cleavage of hydrophobic, N-terminal signal or leader sequences from secreted and periplasmic proteins.</text>
        <dbReference type="EC" id="3.4.21.89"/>
    </reaction>
</comment>
<keyword evidence="5 8" id="KW-0645">Protease</keyword>
<dbReference type="PANTHER" id="PTHR43390">
    <property type="entry name" value="SIGNAL PEPTIDASE I"/>
    <property type="match status" value="1"/>
</dbReference>
<dbReference type="GO" id="GO:0004252">
    <property type="term" value="F:serine-type endopeptidase activity"/>
    <property type="evidence" value="ECO:0007669"/>
    <property type="project" value="InterPro"/>
</dbReference>
<feature type="domain" description="Peptidase S26" evidence="10">
    <location>
        <begin position="25"/>
        <end position="195"/>
    </location>
</feature>
<evidence type="ECO:0000256" key="9">
    <source>
        <dbReference type="RuleBase" id="RU362042"/>
    </source>
</evidence>
<dbReference type="Gene3D" id="2.10.109.10">
    <property type="entry name" value="Umud Fragment, subunit A"/>
    <property type="match status" value="1"/>
</dbReference>
<dbReference type="InterPro" id="IPR019758">
    <property type="entry name" value="Pept_S26A_signal_pept_1_CS"/>
</dbReference>
<dbReference type="GO" id="GO:0009003">
    <property type="term" value="F:signal peptidase activity"/>
    <property type="evidence" value="ECO:0007669"/>
    <property type="project" value="UniProtKB-EC"/>
</dbReference>
<dbReference type="EC" id="3.4.21.89" evidence="3 8"/>
<evidence type="ECO:0000256" key="7">
    <source>
        <dbReference type="PIRSR" id="PIRSR600223-1"/>
    </source>
</evidence>
<evidence type="ECO:0000256" key="5">
    <source>
        <dbReference type="ARBA" id="ARBA00022670"/>
    </source>
</evidence>
<feature type="active site" evidence="7">
    <location>
        <position position="108"/>
    </location>
</feature>
<dbReference type="PANTHER" id="PTHR43390:SF1">
    <property type="entry name" value="CHLOROPLAST PROCESSING PEPTIDASE"/>
    <property type="match status" value="1"/>
</dbReference>
<evidence type="ECO:0000256" key="4">
    <source>
        <dbReference type="ARBA" id="ARBA00019232"/>
    </source>
</evidence>
<evidence type="ECO:0000256" key="8">
    <source>
        <dbReference type="RuleBase" id="RU003993"/>
    </source>
</evidence>
<dbReference type="PROSITE" id="PS00761">
    <property type="entry name" value="SPASE_I_3"/>
    <property type="match status" value="1"/>
</dbReference>
<feature type="active site" evidence="7">
    <location>
        <position position="53"/>
    </location>
</feature>
<evidence type="ECO:0000256" key="2">
    <source>
        <dbReference type="ARBA" id="ARBA00009370"/>
    </source>
</evidence>
<comment type="subcellular location">
    <subcellularLocation>
        <location evidence="9">Membrane</location>
        <topology evidence="9">Single-pass type II membrane protein</topology>
    </subcellularLocation>
</comment>
<dbReference type="AlphaFoldDB" id="C6I0S3"/>
<dbReference type="InterPro" id="IPR019756">
    <property type="entry name" value="Pept_S26A_signal_pept_1_Ser-AS"/>
</dbReference>
<dbReference type="NCBIfam" id="TIGR02227">
    <property type="entry name" value="sigpep_I_bact"/>
    <property type="match status" value="1"/>
</dbReference>
<keyword evidence="12" id="KW-1185">Reference proteome</keyword>
<dbReference type="InterPro" id="IPR019533">
    <property type="entry name" value="Peptidase_S26"/>
</dbReference>
<sequence length="214" mass="24577">MSEPSQPPSSRETSAPKKKSLARELTEGLLTAFVIAAFLKLFVIQAFRIPSGSMIPTLLIGDQILVSKLSYGVKNPFHDRYLFRTGHPHRGDVVVFKWPKDETKDFIKRVIGIPGDHIQIIKKKLYVNGVLQNEPYIQSIDPETTDQTPRDNFDTIVPPHSYFVMGDNRDDSYDSRFWGFVKSRKIVGRAILIYWSWDKEHDAIRLARLGRIIH</sequence>
<dbReference type="CDD" id="cd06530">
    <property type="entry name" value="S26_SPase_I"/>
    <property type="match status" value="1"/>
</dbReference>
<evidence type="ECO:0000256" key="1">
    <source>
        <dbReference type="ARBA" id="ARBA00000677"/>
    </source>
</evidence>
<dbReference type="PROSITE" id="PS00760">
    <property type="entry name" value="SPASE_I_2"/>
    <property type="match status" value="1"/>
</dbReference>
<dbReference type="InterPro" id="IPR036286">
    <property type="entry name" value="LexA/Signal_pep-like_sf"/>
</dbReference>
<dbReference type="SUPFAM" id="SSF51306">
    <property type="entry name" value="LexA/Signal peptidase"/>
    <property type="match status" value="1"/>
</dbReference>
<evidence type="ECO:0000256" key="3">
    <source>
        <dbReference type="ARBA" id="ARBA00013208"/>
    </source>
</evidence>
<dbReference type="EMBL" id="GG693888">
    <property type="protein sequence ID" value="EES51523.1"/>
    <property type="molecule type" value="Genomic_DNA"/>
</dbReference>
<protein>
    <recommendedName>
        <fullName evidence="4 8">Signal peptidase I</fullName>
        <ecNumber evidence="3 8">3.4.21.89</ecNumber>
    </recommendedName>
</protein>
<evidence type="ECO:0000313" key="11">
    <source>
        <dbReference type="EMBL" id="EES51523.1"/>
    </source>
</evidence>
<organism evidence="11 12">
    <name type="scientific">Leptospirillum ferrodiazotrophum</name>
    <dbReference type="NCBI Taxonomy" id="412449"/>
    <lineage>
        <taxon>Bacteria</taxon>
        <taxon>Pseudomonadati</taxon>
        <taxon>Nitrospirota</taxon>
        <taxon>Nitrospiria</taxon>
        <taxon>Nitrospirales</taxon>
        <taxon>Nitrospiraceae</taxon>
        <taxon>Leptospirillum</taxon>
    </lineage>
</organism>
<dbReference type="InterPro" id="IPR000223">
    <property type="entry name" value="Pept_S26A_signal_pept_1"/>
</dbReference>
<dbReference type="PROSITE" id="PS00501">
    <property type="entry name" value="SPASE_I_1"/>
    <property type="match status" value="1"/>
</dbReference>
<gene>
    <name evidence="11" type="ORF">UBAL3_95950022</name>
</gene>
<comment type="similarity">
    <text evidence="2 9">Belongs to the peptidase S26 family.</text>
</comment>